<dbReference type="Proteomes" id="UP000254603">
    <property type="component" value="Unassembled WGS sequence"/>
</dbReference>
<dbReference type="GO" id="GO:0034204">
    <property type="term" value="P:lipid translocation"/>
    <property type="evidence" value="ECO:0007669"/>
    <property type="project" value="TreeGrafter"/>
</dbReference>
<reference evidence="11 12" key="1">
    <citation type="submission" date="2018-06" db="EMBL/GenBank/DDBJ databases">
        <authorList>
            <consortium name="Pathogen Informatics"/>
            <person name="Doyle S."/>
        </authorList>
    </citation>
    <scope>NUCLEOTIDE SEQUENCE [LARGE SCALE GENOMIC DNA]</scope>
    <source>
        <strain evidence="11 12">NCTC11997</strain>
    </source>
</reference>
<evidence type="ECO:0000256" key="2">
    <source>
        <dbReference type="ARBA" id="ARBA00022475"/>
    </source>
</evidence>
<feature type="transmembrane region" description="Helical" evidence="10">
    <location>
        <begin position="357"/>
        <end position="379"/>
    </location>
</feature>
<gene>
    <name evidence="11" type="ORF">NCTC11997_00963</name>
</gene>
<feature type="transmembrane region" description="Helical" evidence="10">
    <location>
        <begin position="139"/>
        <end position="157"/>
    </location>
</feature>
<dbReference type="STRING" id="1122619.GCA_000373745_00506"/>
<dbReference type="GO" id="GO:0015648">
    <property type="term" value="F:lipid-linked peptidoglycan transporter activity"/>
    <property type="evidence" value="ECO:0007669"/>
    <property type="project" value="TreeGrafter"/>
</dbReference>
<evidence type="ECO:0000313" key="12">
    <source>
        <dbReference type="Proteomes" id="UP000254603"/>
    </source>
</evidence>
<dbReference type="GO" id="GO:0008360">
    <property type="term" value="P:regulation of cell shape"/>
    <property type="evidence" value="ECO:0007669"/>
    <property type="project" value="UniProtKB-KW"/>
</dbReference>
<dbReference type="Pfam" id="PF03023">
    <property type="entry name" value="MurJ"/>
    <property type="match status" value="1"/>
</dbReference>
<dbReference type="PANTHER" id="PTHR47019:SF1">
    <property type="entry name" value="LIPID II FLIPPASE MURJ"/>
    <property type="match status" value="1"/>
</dbReference>
<feature type="transmembrane region" description="Helical" evidence="10">
    <location>
        <begin position="21"/>
        <end position="42"/>
    </location>
</feature>
<evidence type="ECO:0000256" key="9">
    <source>
        <dbReference type="ARBA" id="ARBA00061532"/>
    </source>
</evidence>
<dbReference type="GO" id="GO:0009252">
    <property type="term" value="P:peptidoglycan biosynthetic process"/>
    <property type="evidence" value="ECO:0007669"/>
    <property type="project" value="UniProtKB-KW"/>
</dbReference>
<dbReference type="EMBL" id="UGSB01000001">
    <property type="protein sequence ID" value="SUA52923.1"/>
    <property type="molecule type" value="Genomic_DNA"/>
</dbReference>
<feature type="transmembrane region" description="Helical" evidence="10">
    <location>
        <begin position="391"/>
        <end position="413"/>
    </location>
</feature>
<dbReference type="InterPro" id="IPR004268">
    <property type="entry name" value="MurJ"/>
</dbReference>
<sequence length="450" mass="49051">MFYKRLKAIDGDHLRIAKGALRVAFFLFIGKIAGALKEIAVADRYGVSEVVDAYQFTMTMSTWLPTTLVGVFSIVLIPSFVKLRHDSRDQQRRFISQVEGLMLLMGVLLASLTLVLWPVVLEHASGSFSVEAKAISQTLIYGFAPSVLLILLIGLSMSRLRARERHINTLLDSLPAIFVLVWILASPGDTTAMPLLWGTLIGYIIQAVALQFLAVKAEPDKQWINPTISFSSPYWSAVISAAGVMLIGQVAMSFVGPLDQMIAANLDGNANATLGYAARVLSLIIGLGAASVGRAALPVLADIQAQGEYARARRVAVKWALSMLLLGVLVVLVLWVLSPWLVRILFERGAFSAENTAVVASVMRFGLMQLPFYFGVLILVQLMASQNRYTLMAIIALANFALKALLSLYLAPIMGAEGIMLATSLMYLLSFSCYFVAVITIKPERKKSTS</sequence>
<comment type="similarity">
    <text evidence="9">Belongs to the MurJ/MviN family.</text>
</comment>
<keyword evidence="6 10" id="KW-1133">Transmembrane helix</keyword>
<dbReference type="RefSeq" id="WP_018573682.1">
    <property type="nucleotide sequence ID" value="NZ_CP065725.1"/>
</dbReference>
<evidence type="ECO:0000313" key="11">
    <source>
        <dbReference type="EMBL" id="SUA52923.1"/>
    </source>
</evidence>
<keyword evidence="5" id="KW-0573">Peptidoglycan synthesis</keyword>
<feature type="transmembrane region" description="Helical" evidence="10">
    <location>
        <begin position="101"/>
        <end position="119"/>
    </location>
</feature>
<feature type="transmembrane region" description="Helical" evidence="10">
    <location>
        <begin position="169"/>
        <end position="185"/>
    </location>
</feature>
<evidence type="ECO:0000256" key="5">
    <source>
        <dbReference type="ARBA" id="ARBA00022984"/>
    </source>
</evidence>
<feature type="transmembrane region" description="Helical" evidence="10">
    <location>
        <begin position="419"/>
        <end position="441"/>
    </location>
</feature>
<evidence type="ECO:0000256" key="4">
    <source>
        <dbReference type="ARBA" id="ARBA00022960"/>
    </source>
</evidence>
<evidence type="ECO:0000256" key="6">
    <source>
        <dbReference type="ARBA" id="ARBA00022989"/>
    </source>
</evidence>
<evidence type="ECO:0000256" key="10">
    <source>
        <dbReference type="SAM" id="Phobius"/>
    </source>
</evidence>
<feature type="transmembrane region" description="Helical" evidence="10">
    <location>
        <begin position="276"/>
        <end position="297"/>
    </location>
</feature>
<keyword evidence="7 10" id="KW-0472">Membrane</keyword>
<dbReference type="PANTHER" id="PTHR47019">
    <property type="entry name" value="LIPID II FLIPPASE MURJ"/>
    <property type="match status" value="1"/>
</dbReference>
<evidence type="ECO:0000256" key="1">
    <source>
        <dbReference type="ARBA" id="ARBA00004651"/>
    </source>
</evidence>
<evidence type="ECO:0000256" key="7">
    <source>
        <dbReference type="ARBA" id="ARBA00023136"/>
    </source>
</evidence>
<keyword evidence="2" id="KW-1003">Cell membrane</keyword>
<keyword evidence="4" id="KW-0133">Cell shape</keyword>
<evidence type="ECO:0000256" key="8">
    <source>
        <dbReference type="ARBA" id="ARBA00060041"/>
    </source>
</evidence>
<name>A0A378XEU7_9BURK</name>
<comment type="function">
    <text evidence="8">Involved in peptidoglycan biosynthesis. Transports lipid-linked peptidoglycan precursors from the inner to the outer leaflet of the cytoplasmic membrane.</text>
</comment>
<dbReference type="InterPro" id="IPR051050">
    <property type="entry name" value="Lipid_II_flippase_MurJ/MviN"/>
</dbReference>
<feature type="transmembrane region" description="Helical" evidence="10">
    <location>
        <begin position="62"/>
        <end position="81"/>
    </location>
</feature>
<proteinExistence type="inferred from homology"/>
<feature type="transmembrane region" description="Helical" evidence="10">
    <location>
        <begin position="234"/>
        <end position="256"/>
    </location>
</feature>
<feature type="transmembrane region" description="Helical" evidence="10">
    <location>
        <begin position="191"/>
        <end position="213"/>
    </location>
</feature>
<protein>
    <submittedName>
        <fullName evidence="11">Integral membrane protein MviN</fullName>
    </submittedName>
</protein>
<dbReference type="GO" id="GO:0005886">
    <property type="term" value="C:plasma membrane"/>
    <property type="evidence" value="ECO:0007669"/>
    <property type="project" value="UniProtKB-SubCell"/>
</dbReference>
<dbReference type="AlphaFoldDB" id="A0A378XEU7"/>
<accession>A0A378XEU7</accession>
<comment type="subcellular location">
    <subcellularLocation>
        <location evidence="1">Cell membrane</location>
        <topology evidence="1">Multi-pass membrane protein</topology>
    </subcellularLocation>
</comment>
<organism evidence="11 12">
    <name type="scientific">Oligella ureolytica</name>
    <dbReference type="NCBI Taxonomy" id="90244"/>
    <lineage>
        <taxon>Bacteria</taxon>
        <taxon>Pseudomonadati</taxon>
        <taxon>Pseudomonadota</taxon>
        <taxon>Betaproteobacteria</taxon>
        <taxon>Burkholderiales</taxon>
        <taxon>Alcaligenaceae</taxon>
        <taxon>Oligella</taxon>
    </lineage>
</organism>
<keyword evidence="3 10" id="KW-0812">Transmembrane</keyword>
<evidence type="ECO:0000256" key="3">
    <source>
        <dbReference type="ARBA" id="ARBA00022692"/>
    </source>
</evidence>
<feature type="transmembrane region" description="Helical" evidence="10">
    <location>
        <begin position="317"/>
        <end position="337"/>
    </location>
</feature>